<evidence type="ECO:0000313" key="1">
    <source>
        <dbReference type="EMBL" id="ACN84742.1"/>
    </source>
</evidence>
<proteinExistence type="predicted"/>
<accession>A0A3B6V9Y0</accession>
<dbReference type="PROSITE" id="PS51257">
    <property type="entry name" value="PROKAR_LIPOPROTEIN"/>
    <property type="match status" value="1"/>
</dbReference>
<dbReference type="InterPro" id="IPR026906">
    <property type="entry name" value="LRR_5"/>
</dbReference>
<dbReference type="AlphaFoldDB" id="A0A3B6V9Y0"/>
<dbReference type="Proteomes" id="UP000001803">
    <property type="component" value="Chromosome"/>
</dbReference>
<sequence length="223" mass="24703">MKNIVVLLILMIIMCSCKYKIISPFDGFSDGIYDNNSNKNLYIIDANATEEEIKDALQKNRDITGKNIIAVEGYIGTNSKIFDNIKNALKNETNIVLDLSKAVMESNYIYTLENSLFVTTVYFASSQKIIANFFKGCTSLVSVQLPSLLLIIDNTSFENCNSLKNIEYLGTSPNAIAGTPFSGTVKPSDLYLPNVAKDPGDGSWKKFLGADWINIHYGIPMPK</sequence>
<organism evidence="1 2">
    <name type="scientific">Brachyspira hyodysenteriae (strain ATCC 49526 / WA1)</name>
    <dbReference type="NCBI Taxonomy" id="565034"/>
    <lineage>
        <taxon>Bacteria</taxon>
        <taxon>Pseudomonadati</taxon>
        <taxon>Spirochaetota</taxon>
        <taxon>Spirochaetia</taxon>
        <taxon>Brachyspirales</taxon>
        <taxon>Brachyspiraceae</taxon>
        <taxon>Brachyspira</taxon>
    </lineage>
</organism>
<protein>
    <submittedName>
        <fullName evidence="1">Uncharacterized protein</fullName>
    </submittedName>
</protein>
<reference evidence="1 2" key="1">
    <citation type="journal article" date="2009" name="PLoS ONE">
        <title>Genome sequence of the pathogenic intestinal spirochete Brachyspira hyodysenteriae reveals adaptations to its lifestyle in the porcine large intestine.</title>
        <authorList>
            <person name="Bellgard M.I."/>
            <person name="Wanchanthuek P."/>
            <person name="La T."/>
            <person name="Ryan K."/>
            <person name="Moolhuijzen P."/>
            <person name="Albertyn Z."/>
            <person name="Shaban B."/>
            <person name="Motro Y."/>
            <person name="Dunn D.S."/>
            <person name="Schibeci D."/>
            <person name="Hunter A."/>
            <person name="Barrero R."/>
            <person name="Phillips N.D."/>
            <person name="Hampson D.J."/>
        </authorList>
    </citation>
    <scope>NUCLEOTIDE SEQUENCE [LARGE SCALE GENOMIC DNA]</scope>
    <source>
        <strain evidence="2">ATCC 49526 / WA1</strain>
    </source>
</reference>
<evidence type="ECO:0000313" key="2">
    <source>
        <dbReference type="Proteomes" id="UP000001803"/>
    </source>
</evidence>
<dbReference type="Gene3D" id="3.80.10.10">
    <property type="entry name" value="Ribonuclease Inhibitor"/>
    <property type="match status" value="1"/>
</dbReference>
<dbReference type="RefSeq" id="WP_012671774.1">
    <property type="nucleotide sequence ID" value="NC_012225.1"/>
</dbReference>
<dbReference type="STRING" id="565034.BHWA1_02286"/>
<keyword evidence="2" id="KW-1185">Reference proteome</keyword>
<dbReference type="EMBL" id="CP001357">
    <property type="protein sequence ID" value="ACN84742.1"/>
    <property type="molecule type" value="Genomic_DNA"/>
</dbReference>
<name>A0A3B6V9Y0_BRAHW</name>
<gene>
    <name evidence="1" type="ordered locus">BHWA1_02286</name>
</gene>
<dbReference type="InterPro" id="IPR032675">
    <property type="entry name" value="LRR_dom_sf"/>
</dbReference>
<dbReference type="Pfam" id="PF13306">
    <property type="entry name" value="LRR_5"/>
    <property type="match status" value="1"/>
</dbReference>
<dbReference type="KEGG" id="bhy:BHWA1_02286"/>